<evidence type="ECO:0000256" key="1">
    <source>
        <dbReference type="SAM" id="MobiDB-lite"/>
    </source>
</evidence>
<reference evidence="2 3" key="1">
    <citation type="submission" date="2020-08" db="EMBL/GenBank/DDBJ databases">
        <authorList>
            <person name="Newling K."/>
            <person name="Davey J."/>
            <person name="Forrester S."/>
        </authorList>
    </citation>
    <scope>NUCLEOTIDE SEQUENCE [LARGE SCALE GENOMIC DNA]</scope>
    <source>
        <strain evidence="3">Crithidia deanei Carvalho (ATCC PRA-265)</strain>
    </source>
</reference>
<name>A0A7G2CND3_9TRYP</name>
<dbReference type="VEuPathDB" id="TriTrypDB:ADEAN_000761800"/>
<feature type="compositionally biased region" description="Basic and acidic residues" evidence="1">
    <location>
        <begin position="11"/>
        <end position="20"/>
    </location>
</feature>
<keyword evidence="3" id="KW-1185">Reference proteome</keyword>
<dbReference type="Proteomes" id="UP000515908">
    <property type="component" value="Chromosome 16"/>
</dbReference>
<gene>
    <name evidence="2" type="ORF">ADEAN_000761800</name>
</gene>
<organism evidence="2 3">
    <name type="scientific">Angomonas deanei</name>
    <dbReference type="NCBI Taxonomy" id="59799"/>
    <lineage>
        <taxon>Eukaryota</taxon>
        <taxon>Discoba</taxon>
        <taxon>Euglenozoa</taxon>
        <taxon>Kinetoplastea</taxon>
        <taxon>Metakinetoplastina</taxon>
        <taxon>Trypanosomatida</taxon>
        <taxon>Trypanosomatidae</taxon>
        <taxon>Strigomonadinae</taxon>
        <taxon>Angomonas</taxon>
    </lineage>
</organism>
<dbReference type="EMBL" id="LR877160">
    <property type="protein sequence ID" value="CAD2220103.1"/>
    <property type="molecule type" value="Genomic_DNA"/>
</dbReference>
<protein>
    <submittedName>
        <fullName evidence="2">Uncharacterized protein</fullName>
    </submittedName>
</protein>
<evidence type="ECO:0000313" key="3">
    <source>
        <dbReference type="Proteomes" id="UP000515908"/>
    </source>
</evidence>
<sequence length="274" mass="31505">MSTSSAAPSWEVRELPDKPDGISFFSPDRTMQDVVHSTDQIVQDFFDEVKQRHQRENLISQSRQTALAEYDPHLSSTTIMAREREADWRRYVQKCKQLPHDREEDQEWGNVAKFRQKETFREMLSEVTKSLYDREKNEESSPTIAFLTTEGVKRQYREKAERQLVLELCFAVKPFVKELLLLLMQYAEKDHQRGGQGSALFHPERTASSVTLAQCAEAMNELFSRYQVRTTRATSTLCGKIVSFTGDAAACSVHRVEYALFVSAIVQKANEPPD</sequence>
<proteinExistence type="predicted"/>
<evidence type="ECO:0000313" key="2">
    <source>
        <dbReference type="EMBL" id="CAD2220103.1"/>
    </source>
</evidence>
<accession>A0A7G2CND3</accession>
<dbReference type="AlphaFoldDB" id="A0A7G2CND3"/>
<feature type="region of interest" description="Disordered" evidence="1">
    <location>
        <begin position="1"/>
        <end position="21"/>
    </location>
</feature>